<name>A0A7S3KGN0_EUPCR</name>
<feature type="transmembrane region" description="Helical" evidence="5">
    <location>
        <begin position="90"/>
        <end position="108"/>
    </location>
</feature>
<dbReference type="AlphaFoldDB" id="A0A7S3KGN0"/>
<dbReference type="InterPro" id="IPR010652">
    <property type="entry name" value="DUF1232"/>
</dbReference>
<protein>
    <recommendedName>
        <fullName evidence="6">DUF1232 domain-containing protein</fullName>
    </recommendedName>
</protein>
<keyword evidence="2 5" id="KW-0812">Transmembrane</keyword>
<dbReference type="GO" id="GO:0012505">
    <property type="term" value="C:endomembrane system"/>
    <property type="evidence" value="ECO:0007669"/>
    <property type="project" value="UniProtKB-SubCell"/>
</dbReference>
<evidence type="ECO:0000256" key="4">
    <source>
        <dbReference type="ARBA" id="ARBA00023136"/>
    </source>
</evidence>
<reference evidence="7" key="1">
    <citation type="submission" date="2021-01" db="EMBL/GenBank/DDBJ databases">
        <authorList>
            <person name="Corre E."/>
            <person name="Pelletier E."/>
            <person name="Niang G."/>
            <person name="Scheremetjew M."/>
            <person name="Finn R."/>
            <person name="Kale V."/>
            <person name="Holt S."/>
            <person name="Cochrane G."/>
            <person name="Meng A."/>
            <person name="Brown T."/>
            <person name="Cohen L."/>
        </authorList>
    </citation>
    <scope>NUCLEOTIDE SEQUENCE</scope>
    <source>
        <strain evidence="7">CT5</strain>
    </source>
</reference>
<organism evidence="7">
    <name type="scientific">Euplotes crassus</name>
    <dbReference type="NCBI Taxonomy" id="5936"/>
    <lineage>
        <taxon>Eukaryota</taxon>
        <taxon>Sar</taxon>
        <taxon>Alveolata</taxon>
        <taxon>Ciliophora</taxon>
        <taxon>Intramacronucleata</taxon>
        <taxon>Spirotrichea</taxon>
        <taxon>Hypotrichia</taxon>
        <taxon>Euplotida</taxon>
        <taxon>Euplotidae</taxon>
        <taxon>Moneuplotes</taxon>
    </lineage>
</organism>
<evidence type="ECO:0000256" key="1">
    <source>
        <dbReference type="ARBA" id="ARBA00004127"/>
    </source>
</evidence>
<comment type="subcellular location">
    <subcellularLocation>
        <location evidence="1">Endomembrane system</location>
        <topology evidence="1">Multi-pass membrane protein</topology>
    </subcellularLocation>
</comment>
<evidence type="ECO:0000259" key="6">
    <source>
        <dbReference type="Pfam" id="PF06803"/>
    </source>
</evidence>
<feature type="transmembrane region" description="Helical" evidence="5">
    <location>
        <begin position="59"/>
        <end position="84"/>
    </location>
</feature>
<evidence type="ECO:0000256" key="5">
    <source>
        <dbReference type="SAM" id="Phobius"/>
    </source>
</evidence>
<feature type="domain" description="DUF1232" evidence="6">
    <location>
        <begin position="62"/>
        <end position="93"/>
    </location>
</feature>
<dbReference type="GO" id="GO:0061630">
    <property type="term" value="F:ubiquitin protein ligase activity"/>
    <property type="evidence" value="ECO:0007669"/>
    <property type="project" value="InterPro"/>
</dbReference>
<dbReference type="PANTHER" id="PTHR22894:SF5">
    <property type="entry name" value="RING-TYPE DOMAIN-CONTAINING PROTEIN"/>
    <property type="match status" value="1"/>
</dbReference>
<dbReference type="EMBL" id="HBIK01017882">
    <property type="protein sequence ID" value="CAE0383486.1"/>
    <property type="molecule type" value="Transcribed_RNA"/>
</dbReference>
<evidence type="ECO:0000256" key="2">
    <source>
        <dbReference type="ARBA" id="ARBA00022692"/>
    </source>
</evidence>
<dbReference type="Pfam" id="PF06803">
    <property type="entry name" value="DUF1232"/>
    <property type="match status" value="1"/>
</dbReference>
<proteinExistence type="predicted"/>
<gene>
    <name evidence="7" type="ORF">ECRA1380_LOCUS8448</name>
</gene>
<dbReference type="PANTHER" id="PTHR22894">
    <property type="entry name" value="RING-TYPE DOMAIN-CONTAINING PROTEIN"/>
    <property type="match status" value="1"/>
</dbReference>
<evidence type="ECO:0000256" key="3">
    <source>
        <dbReference type="ARBA" id="ARBA00022989"/>
    </source>
</evidence>
<accession>A0A7S3KGN0</accession>
<dbReference type="InterPro" id="IPR038896">
    <property type="entry name" value="RNF170"/>
</dbReference>
<keyword evidence="3 5" id="KW-1133">Transmembrane helix</keyword>
<keyword evidence="4 5" id="KW-0472">Membrane</keyword>
<sequence length="110" mass="12804">MDPEKETNSELGKKILNYNREFVEKRSLYTQITQMPHVLRKWAERLTSFQSILRNWKELIYLSVGLLYLVSPIDLIPELIFGVFGLIDDVLIVGAFLTLISNSFLHVFSE</sequence>
<evidence type="ECO:0000313" key="7">
    <source>
        <dbReference type="EMBL" id="CAE0383486.1"/>
    </source>
</evidence>